<comment type="caution">
    <text evidence="1">The sequence shown here is derived from an EMBL/GenBank/DDBJ whole genome shotgun (WGS) entry which is preliminary data.</text>
</comment>
<proteinExistence type="predicted"/>
<dbReference type="PROSITE" id="PS51257">
    <property type="entry name" value="PROKAR_LIPOPROTEIN"/>
    <property type="match status" value="1"/>
</dbReference>
<reference evidence="1 2" key="1">
    <citation type="submission" date="2018-06" db="EMBL/GenBank/DDBJ databases">
        <title>Genomic Encyclopedia of Archaeal and Bacterial Type Strains, Phase II (KMG-II): from individual species to whole genera.</title>
        <authorList>
            <person name="Goeker M."/>
        </authorList>
    </citation>
    <scope>NUCLEOTIDE SEQUENCE [LARGE SCALE GENOMIC DNA]</scope>
    <source>
        <strain evidence="1 2">T4</strain>
    </source>
</reference>
<name>A0A326RRZ8_9BACT</name>
<dbReference type="SUPFAM" id="SSF50969">
    <property type="entry name" value="YVTN repeat-like/Quinoprotein amine dehydrogenase"/>
    <property type="match status" value="1"/>
</dbReference>
<dbReference type="Pfam" id="PF15869">
    <property type="entry name" value="TolB_like"/>
    <property type="match status" value="1"/>
</dbReference>
<dbReference type="EMBL" id="QKTX01000006">
    <property type="protein sequence ID" value="PZV83390.1"/>
    <property type="molecule type" value="Genomic_DNA"/>
</dbReference>
<gene>
    <name evidence="1" type="ORF">CLV31_1063</name>
</gene>
<dbReference type="AlphaFoldDB" id="A0A326RRZ8"/>
<dbReference type="InterPro" id="IPR011044">
    <property type="entry name" value="Quino_amine_DH_bsu"/>
</dbReference>
<dbReference type="Proteomes" id="UP000248917">
    <property type="component" value="Unassembled WGS sequence"/>
</dbReference>
<accession>A0A326RRZ8</accession>
<evidence type="ECO:0000313" key="1">
    <source>
        <dbReference type="EMBL" id="PZV83390.1"/>
    </source>
</evidence>
<keyword evidence="2" id="KW-1185">Reference proteome</keyword>
<sequence length="364" mass="41093">MKRNQIATSCIILVYLLLGCSKGTNPKSELYFLEKDLPTPISLKGHKYSFPKILNPRGITIIGSKAVVFERKNTSDDKFHIIDLQEEAYLRSKGIDGMGPGEITVITQLEALQDPRKILTYDPELNVFSVFDLSDSSRLAERQFRAPATAFFITDAAFTSDTSFIAHVVDGWTKYLHLTISGDTLSTFGNWKNMIKGRELPNGYKEEELDANLVSNVFQGPLRVNNSRTYAVKAGLKVDYIDIVRLSDQSITTIIGPESTIQDFRIGNSGGYQMPTFPLETSTTRYRDVFAGENSLFVLFSGKSYTAISEMTNLNRIFEFDYSGKPLAQYQLDFPLFGFAVDERNRRIYGVTTDEQPNLVRFDY</sequence>
<evidence type="ECO:0000313" key="2">
    <source>
        <dbReference type="Proteomes" id="UP000248917"/>
    </source>
</evidence>
<protein>
    <submittedName>
        <fullName evidence="1">TolB-like protein</fullName>
    </submittedName>
</protein>
<dbReference type="OrthoDB" id="821257at2"/>
<organism evidence="1 2">
    <name type="scientific">Algoriphagus aquaeductus</name>
    <dbReference type="NCBI Taxonomy" id="475299"/>
    <lineage>
        <taxon>Bacteria</taxon>
        <taxon>Pseudomonadati</taxon>
        <taxon>Bacteroidota</taxon>
        <taxon>Cytophagia</taxon>
        <taxon>Cytophagales</taxon>
        <taxon>Cyclobacteriaceae</taxon>
        <taxon>Algoriphagus</taxon>
    </lineage>
</organism>